<evidence type="ECO:0000256" key="1">
    <source>
        <dbReference type="SAM" id="MobiDB-lite"/>
    </source>
</evidence>
<reference evidence="2" key="2">
    <citation type="submission" date="2021-04" db="EMBL/GenBank/DDBJ databases">
        <authorList>
            <person name="Gilroy R."/>
        </authorList>
    </citation>
    <scope>NUCLEOTIDE SEQUENCE</scope>
    <source>
        <strain evidence="2">2189</strain>
    </source>
</reference>
<feature type="compositionally biased region" description="Pro residues" evidence="1">
    <location>
        <begin position="190"/>
        <end position="204"/>
    </location>
</feature>
<gene>
    <name evidence="2" type="ORF">H9851_05290</name>
</gene>
<protein>
    <submittedName>
        <fullName evidence="2">Uncharacterized protein</fullName>
    </submittedName>
</protein>
<sequence>MNYVKKLCILKQVSSGFAAGTGQVSAILTAETFGGRLQLSLSPIGLAPLSAGRYRCLVADARGNSEVLDLPSPPAGAALRKVSPLSIAEGLFAALCYVRGRAVPVACGSCGGKSYDAAALCAALDEDAADTGKKALREDTAGAGKASPNEGAGKASPGEGAAPAPAKEAGAARAQTAHAREAGTAQKQAAPPPRKGAQTAPPPAQTDVPPRAQTDTAPHAETDEAPSASKTPRIEADGRYDDELIAAENYYAFADADLTSLRIRPSAGMADAEEPPVKAEAVEGGEGGNGPSFPPNTESGTGEGGEGEQTAERAFSEPKKPPAKQPPRYYAKVQGDLRALFEQYPPEEELAACIPYSRWAKIAFARGKHYAVGVISDEGRPQYICYGVPAERLSEPPKALRGFCSFMPLSVFDLHGKGYWMMFQDADTGECIQI</sequence>
<dbReference type="AlphaFoldDB" id="A0A9D2AVJ3"/>
<evidence type="ECO:0000313" key="3">
    <source>
        <dbReference type="Proteomes" id="UP000886847"/>
    </source>
</evidence>
<proteinExistence type="predicted"/>
<feature type="compositionally biased region" description="Low complexity" evidence="1">
    <location>
        <begin position="150"/>
        <end position="177"/>
    </location>
</feature>
<feature type="region of interest" description="Disordered" evidence="1">
    <location>
        <begin position="133"/>
        <end position="235"/>
    </location>
</feature>
<feature type="region of interest" description="Disordered" evidence="1">
    <location>
        <begin position="267"/>
        <end position="328"/>
    </location>
</feature>
<organism evidence="2 3">
    <name type="scientific">Candidatus Borkfalkia faecavium</name>
    <dbReference type="NCBI Taxonomy" id="2838508"/>
    <lineage>
        <taxon>Bacteria</taxon>
        <taxon>Bacillati</taxon>
        <taxon>Bacillota</taxon>
        <taxon>Clostridia</taxon>
        <taxon>Christensenellales</taxon>
        <taxon>Christensenellaceae</taxon>
        <taxon>Candidatus Borkfalkia</taxon>
    </lineage>
</organism>
<dbReference type="Proteomes" id="UP000886847">
    <property type="component" value="Unassembled WGS sequence"/>
</dbReference>
<accession>A0A9D2AVJ3</accession>
<evidence type="ECO:0000313" key="2">
    <source>
        <dbReference type="EMBL" id="HIX50679.1"/>
    </source>
</evidence>
<dbReference type="EMBL" id="DXEW01000027">
    <property type="protein sequence ID" value="HIX50679.1"/>
    <property type="molecule type" value="Genomic_DNA"/>
</dbReference>
<feature type="compositionally biased region" description="Basic and acidic residues" evidence="1">
    <location>
        <begin position="310"/>
        <end position="320"/>
    </location>
</feature>
<comment type="caution">
    <text evidence="2">The sequence shown here is derived from an EMBL/GenBank/DDBJ whole genome shotgun (WGS) entry which is preliminary data.</text>
</comment>
<name>A0A9D2AVJ3_9FIRM</name>
<reference evidence="2" key="1">
    <citation type="journal article" date="2021" name="PeerJ">
        <title>Extensive microbial diversity within the chicken gut microbiome revealed by metagenomics and culture.</title>
        <authorList>
            <person name="Gilroy R."/>
            <person name="Ravi A."/>
            <person name="Getino M."/>
            <person name="Pursley I."/>
            <person name="Horton D.L."/>
            <person name="Alikhan N.F."/>
            <person name="Baker D."/>
            <person name="Gharbi K."/>
            <person name="Hall N."/>
            <person name="Watson M."/>
            <person name="Adriaenssens E.M."/>
            <person name="Foster-Nyarko E."/>
            <person name="Jarju S."/>
            <person name="Secka A."/>
            <person name="Antonio M."/>
            <person name="Oren A."/>
            <person name="Chaudhuri R.R."/>
            <person name="La Ragione R."/>
            <person name="Hildebrand F."/>
            <person name="Pallen M.J."/>
        </authorList>
    </citation>
    <scope>NUCLEOTIDE SEQUENCE</scope>
    <source>
        <strain evidence="2">2189</strain>
    </source>
</reference>